<feature type="domain" description="HMA" evidence="11">
    <location>
        <begin position="21"/>
        <end position="86"/>
    </location>
</feature>
<dbReference type="SUPFAM" id="SSF56784">
    <property type="entry name" value="HAD-like"/>
    <property type="match status" value="1"/>
</dbReference>
<dbReference type="GO" id="GO:0043682">
    <property type="term" value="F:P-type divalent copper transporter activity"/>
    <property type="evidence" value="ECO:0007669"/>
    <property type="project" value="TreeGrafter"/>
</dbReference>
<keyword evidence="4 10" id="KW-0479">Metal-binding</keyword>
<dbReference type="InterPro" id="IPR008250">
    <property type="entry name" value="ATPase_P-typ_transduc_dom_A_sf"/>
</dbReference>
<dbReference type="AlphaFoldDB" id="G7V6H6"/>
<dbReference type="SUPFAM" id="SSF81665">
    <property type="entry name" value="Calcium ATPase, transmembrane domain M"/>
    <property type="match status" value="1"/>
</dbReference>
<dbReference type="PANTHER" id="PTHR43520">
    <property type="entry name" value="ATP7, ISOFORM B"/>
    <property type="match status" value="1"/>
</dbReference>
<evidence type="ECO:0000256" key="10">
    <source>
        <dbReference type="RuleBase" id="RU362081"/>
    </source>
</evidence>
<evidence type="ECO:0000256" key="9">
    <source>
        <dbReference type="ARBA" id="ARBA00023136"/>
    </source>
</evidence>
<dbReference type="NCBIfam" id="TIGR01525">
    <property type="entry name" value="ATPase-IB_hvy"/>
    <property type="match status" value="1"/>
</dbReference>
<dbReference type="PROSITE" id="PS50846">
    <property type="entry name" value="HMA_2"/>
    <property type="match status" value="1"/>
</dbReference>
<comment type="subcellular location">
    <subcellularLocation>
        <location evidence="10">Cell membrane</location>
    </subcellularLocation>
    <subcellularLocation>
        <location evidence="1">Endomembrane system</location>
        <topology evidence="1">Multi-pass membrane protein</topology>
    </subcellularLocation>
</comment>
<evidence type="ECO:0000256" key="8">
    <source>
        <dbReference type="ARBA" id="ARBA00022989"/>
    </source>
</evidence>
<dbReference type="GO" id="GO:0005507">
    <property type="term" value="F:copper ion binding"/>
    <property type="evidence" value="ECO:0007669"/>
    <property type="project" value="TreeGrafter"/>
</dbReference>
<feature type="transmembrane region" description="Helical" evidence="10">
    <location>
        <begin position="104"/>
        <end position="124"/>
    </location>
</feature>
<evidence type="ECO:0000256" key="4">
    <source>
        <dbReference type="ARBA" id="ARBA00022723"/>
    </source>
</evidence>
<feature type="transmembrane region" description="Helical" evidence="10">
    <location>
        <begin position="343"/>
        <end position="364"/>
    </location>
</feature>
<dbReference type="FunFam" id="2.70.150.10:FF:000002">
    <property type="entry name" value="Copper-transporting ATPase 1, putative"/>
    <property type="match status" value="1"/>
</dbReference>
<dbReference type="KEGG" id="tli:Tlie_1360"/>
<keyword evidence="8 10" id="KW-1133">Transmembrane helix</keyword>
<dbReference type="GO" id="GO:0012505">
    <property type="term" value="C:endomembrane system"/>
    <property type="evidence" value="ECO:0007669"/>
    <property type="project" value="UniProtKB-SubCell"/>
</dbReference>
<dbReference type="NCBIfam" id="TIGR01494">
    <property type="entry name" value="ATPase_P-type"/>
    <property type="match status" value="2"/>
</dbReference>
<evidence type="ECO:0000256" key="5">
    <source>
        <dbReference type="ARBA" id="ARBA00022741"/>
    </source>
</evidence>
<dbReference type="GO" id="GO:0055070">
    <property type="term" value="P:copper ion homeostasis"/>
    <property type="evidence" value="ECO:0007669"/>
    <property type="project" value="TreeGrafter"/>
</dbReference>
<dbReference type="Gene3D" id="2.70.150.10">
    <property type="entry name" value="Calcium-transporting ATPase, cytoplasmic transduction domain A"/>
    <property type="match status" value="1"/>
</dbReference>
<dbReference type="GO" id="GO:0016887">
    <property type="term" value="F:ATP hydrolysis activity"/>
    <property type="evidence" value="ECO:0007669"/>
    <property type="project" value="InterPro"/>
</dbReference>
<dbReference type="FunFam" id="3.30.70.100:FF:000005">
    <property type="entry name" value="Copper-exporting P-type ATPase A"/>
    <property type="match status" value="1"/>
</dbReference>
<evidence type="ECO:0000256" key="3">
    <source>
        <dbReference type="ARBA" id="ARBA00022692"/>
    </source>
</evidence>
<evidence type="ECO:0000256" key="6">
    <source>
        <dbReference type="ARBA" id="ARBA00022840"/>
    </source>
</evidence>
<dbReference type="InterPro" id="IPR059000">
    <property type="entry name" value="ATPase_P-type_domA"/>
</dbReference>
<keyword evidence="10" id="KW-1003">Cell membrane</keyword>
<dbReference type="PROSITE" id="PS01047">
    <property type="entry name" value="HMA_1"/>
    <property type="match status" value="1"/>
</dbReference>
<reference evidence="12 13" key="2">
    <citation type="journal article" date="2012" name="Stand. Genomic Sci.">
        <title>Genome sequence of the moderately thermophilic, amino-acid-degrading and sulfur-reducing bacterium Thermovirga lienii type strain (Cas60314(T)).</title>
        <authorList>
            <person name="Goker M."/>
            <person name="Saunders E."/>
            <person name="Lapidus A."/>
            <person name="Nolan M."/>
            <person name="Lucas S."/>
            <person name="Hammon N."/>
            <person name="Deshpande S."/>
            <person name="Cheng J.F."/>
            <person name="Han C."/>
            <person name="Tapia R."/>
            <person name="Goodwin L.A."/>
            <person name="Pitluck S."/>
            <person name="Liolios K."/>
            <person name="Mavromatis K."/>
            <person name="Pagani I."/>
            <person name="Ivanova N."/>
            <person name="Mikhailova N."/>
            <person name="Pati A."/>
            <person name="Chen A."/>
            <person name="Palaniappan K."/>
            <person name="Land M."/>
            <person name="Chang Y.J."/>
            <person name="Jeffries C.D."/>
            <person name="Brambilla E.M."/>
            <person name="Rohde M."/>
            <person name="Spring S."/>
            <person name="Detter J.C."/>
            <person name="Woyke T."/>
            <person name="Bristow J."/>
            <person name="Eisen J.A."/>
            <person name="Markowitz V."/>
            <person name="Hugenholtz P."/>
            <person name="Kyrpides N.C."/>
            <person name="Klenk H.P."/>
        </authorList>
    </citation>
    <scope>NUCLEOTIDE SEQUENCE [LARGE SCALE GENOMIC DNA]</scope>
    <source>
        <strain evidence="13">ATCC BAA-1197 / DSM 17291 / Cas60314</strain>
    </source>
</reference>
<organism evidence="12 13">
    <name type="scientific">Thermovirga lienii (strain ATCC BAA-1197 / DSM 17291 / Cas60314)</name>
    <dbReference type="NCBI Taxonomy" id="580340"/>
    <lineage>
        <taxon>Bacteria</taxon>
        <taxon>Thermotogati</taxon>
        <taxon>Synergistota</taxon>
        <taxon>Synergistia</taxon>
        <taxon>Synergistales</taxon>
        <taxon>Thermovirgaceae</taxon>
        <taxon>Thermovirga</taxon>
    </lineage>
</organism>
<dbReference type="InterPro" id="IPR006121">
    <property type="entry name" value="HMA_dom"/>
</dbReference>
<dbReference type="InterPro" id="IPR001757">
    <property type="entry name" value="P_typ_ATPase"/>
</dbReference>
<dbReference type="SUPFAM" id="SSF55008">
    <property type="entry name" value="HMA, heavy metal-associated domain"/>
    <property type="match status" value="1"/>
</dbReference>
<keyword evidence="6 10" id="KW-0067">ATP-binding</keyword>
<feature type="transmembrane region" description="Helical" evidence="10">
    <location>
        <begin position="136"/>
        <end position="155"/>
    </location>
</feature>
<dbReference type="InterPro" id="IPR036163">
    <property type="entry name" value="HMA_dom_sf"/>
</dbReference>
<reference evidence="13" key="1">
    <citation type="submission" date="2011-10" db="EMBL/GenBank/DDBJ databases">
        <title>The complete genome of chromosome of Thermovirga lienii DSM 17291.</title>
        <authorList>
            <consortium name="US DOE Joint Genome Institute (JGI-PGF)"/>
            <person name="Lucas S."/>
            <person name="Copeland A."/>
            <person name="Lapidus A."/>
            <person name="Glavina del Rio T."/>
            <person name="Dalin E."/>
            <person name="Tice H."/>
            <person name="Bruce D."/>
            <person name="Goodwin L."/>
            <person name="Pitluck S."/>
            <person name="Peters L."/>
            <person name="Mikhailova N."/>
            <person name="Saunders E."/>
            <person name="Kyrpides N."/>
            <person name="Mavromatis K."/>
            <person name="Ivanova N."/>
            <person name="Last F.I."/>
            <person name="Brettin T."/>
            <person name="Detter J.C."/>
            <person name="Han C."/>
            <person name="Larimer F."/>
            <person name="Land M."/>
            <person name="Hauser L."/>
            <person name="Markowitz V."/>
            <person name="Cheng J.-F."/>
            <person name="Hugenholtz P."/>
            <person name="Woyke T."/>
            <person name="Wu D."/>
            <person name="Spring S."/>
            <person name="Schroeder M."/>
            <person name="Brambilla E.-M."/>
            <person name="Klenk H.-P."/>
            <person name="Eisen J.A."/>
        </authorList>
    </citation>
    <scope>NUCLEOTIDE SEQUENCE [LARGE SCALE GENOMIC DNA]</scope>
    <source>
        <strain evidence="13">ATCC BAA-1197 / DSM 17291 / Cas60314</strain>
    </source>
</reference>
<dbReference type="Pfam" id="PF00702">
    <property type="entry name" value="Hydrolase"/>
    <property type="match status" value="1"/>
</dbReference>
<dbReference type="PANTHER" id="PTHR43520:SF8">
    <property type="entry name" value="P-TYPE CU(+) TRANSPORTER"/>
    <property type="match status" value="1"/>
</dbReference>
<dbReference type="eggNOG" id="COG2217">
    <property type="taxonomic scope" value="Bacteria"/>
</dbReference>
<dbReference type="CDD" id="cd00371">
    <property type="entry name" value="HMA"/>
    <property type="match status" value="1"/>
</dbReference>
<feature type="transmembrane region" description="Helical" evidence="10">
    <location>
        <begin position="685"/>
        <end position="702"/>
    </location>
</feature>
<name>G7V6H6_THELD</name>
<dbReference type="InterPro" id="IPR023214">
    <property type="entry name" value="HAD_sf"/>
</dbReference>
<accession>G7V6H6</accession>
<protein>
    <submittedName>
        <fullName evidence="12">Heavy metal translocating P-type ATPase</fullName>
    </submittedName>
</protein>
<dbReference type="GO" id="GO:0005886">
    <property type="term" value="C:plasma membrane"/>
    <property type="evidence" value="ECO:0007669"/>
    <property type="project" value="UniProtKB-SubCell"/>
</dbReference>
<dbReference type="PRINTS" id="PR00120">
    <property type="entry name" value="HATPASE"/>
</dbReference>
<dbReference type="STRING" id="580340.Tlie_1360"/>
<dbReference type="EMBL" id="CP003096">
    <property type="protein sequence ID" value="AER67089.1"/>
    <property type="molecule type" value="Genomic_DNA"/>
</dbReference>
<dbReference type="InterPro" id="IPR023298">
    <property type="entry name" value="ATPase_P-typ_TM_dom_sf"/>
</dbReference>
<gene>
    <name evidence="12" type="ordered locus">Tlie_1360</name>
</gene>
<dbReference type="Gene3D" id="3.40.50.1000">
    <property type="entry name" value="HAD superfamily/HAD-like"/>
    <property type="match status" value="1"/>
</dbReference>
<feature type="transmembrane region" description="Helical" evidence="10">
    <location>
        <begin position="167"/>
        <end position="185"/>
    </location>
</feature>
<dbReference type="InterPro" id="IPR036412">
    <property type="entry name" value="HAD-like_sf"/>
</dbReference>
<evidence type="ECO:0000259" key="11">
    <source>
        <dbReference type="PROSITE" id="PS50846"/>
    </source>
</evidence>
<evidence type="ECO:0000256" key="7">
    <source>
        <dbReference type="ARBA" id="ARBA00022967"/>
    </source>
</evidence>
<evidence type="ECO:0000256" key="2">
    <source>
        <dbReference type="ARBA" id="ARBA00006024"/>
    </source>
</evidence>
<keyword evidence="9 10" id="KW-0472">Membrane</keyword>
<dbReference type="HOGENOM" id="CLU_001771_0_3_0"/>
<keyword evidence="3 10" id="KW-0812">Transmembrane</keyword>
<dbReference type="InterPro" id="IPR027256">
    <property type="entry name" value="P-typ_ATPase_IB"/>
</dbReference>
<feature type="transmembrane region" description="Helical" evidence="10">
    <location>
        <begin position="191"/>
        <end position="209"/>
    </location>
</feature>
<dbReference type="Gene3D" id="3.30.70.100">
    <property type="match status" value="1"/>
</dbReference>
<dbReference type="GO" id="GO:0005524">
    <property type="term" value="F:ATP binding"/>
    <property type="evidence" value="ECO:0007669"/>
    <property type="project" value="UniProtKB-UniRule"/>
</dbReference>
<dbReference type="InterPro" id="IPR017969">
    <property type="entry name" value="Heavy-metal-associated_CS"/>
</dbReference>
<comment type="similarity">
    <text evidence="2 10">Belongs to the cation transport ATPase (P-type) (TC 3.A.3) family. Type IB subfamily.</text>
</comment>
<dbReference type="Gene3D" id="3.40.1110.10">
    <property type="entry name" value="Calcium-transporting ATPase, cytoplasmic domain N"/>
    <property type="match status" value="1"/>
</dbReference>
<proteinExistence type="inferred from homology"/>
<dbReference type="PRINTS" id="PR00119">
    <property type="entry name" value="CATATPASE"/>
</dbReference>
<keyword evidence="13" id="KW-1185">Reference proteome</keyword>
<sequence length="735" mass="79045">MDDASMNSINGVSNKKEPKEVKLSFKVLGMTCATCAKNVERALKKVEGVHFAAVNLATETAFVVAEEGVTFEAIKGAVVKVGYDATQESSENVEQKRYLETRRALFWSLAITLPLSVAMIFHMLGFHISRFEVIEFLAGGVVIFYAGRGTIKGAWIALSHFHTNMDVLIFLGATASWITSALAMIGVPIVSFGAIGAMIVALHITGRYIESRLRDKATKEIRALMKLQAREARVIVDGEEVMVPMDAVKEGFVVLVKPGERIPVDGIIEEGVTSVDESMITGEPIPVPKTKGSSVTGGSFNLTGPIKVVVTKVGEDTFLSKMIELVQDAQGAKIPLQALADRITLFFVPTIVFLALLASFIWYFNVDTLYAHVSRLSHVFPWIAVPKDPMSSAVFVLVATLVIACPCALGLATPMALVASAGEAYKLGLIIRNAEAIQTTKDVGVVVLDKTGTLTEGRPAVTYHTVPEEEIDVVASAEKQSNHPLAKAIAALGERDVKLENLEEKAGEGIFFEYEGSSYRVGKPEDADSYTKFLKEGKTVVEVHKNGNLIGFMVIEDPIREDSRQAVKKLLDEGITIVMATGDNPVTAQAVASKLGIREVKAGVHPKEKLDIIRSWQRTGKKVMMVGDGMNDAAALKGADVGVAIGSGTDLAIDNADIVIVKGGLSKVAKAILLSRSTFKIIGQNLFWAFLYNTIAIPMAMAGLLHPAIAEAAMALSSISVVINSLRIKGEGRYD</sequence>
<dbReference type="InterPro" id="IPR023299">
    <property type="entry name" value="ATPase_P-typ_cyto_dom_N"/>
</dbReference>
<dbReference type="SUPFAM" id="SSF81653">
    <property type="entry name" value="Calcium ATPase, transduction domain A"/>
    <property type="match status" value="1"/>
</dbReference>
<dbReference type="PROSITE" id="PS00154">
    <property type="entry name" value="ATPASE_E1_E2"/>
    <property type="match status" value="1"/>
</dbReference>
<dbReference type="Pfam" id="PF00403">
    <property type="entry name" value="HMA"/>
    <property type="match status" value="1"/>
</dbReference>
<keyword evidence="5 10" id="KW-0547">Nucleotide-binding</keyword>
<dbReference type="Pfam" id="PF00122">
    <property type="entry name" value="E1-E2_ATPase"/>
    <property type="match status" value="1"/>
</dbReference>
<feature type="transmembrane region" description="Helical" evidence="10">
    <location>
        <begin position="394"/>
        <end position="419"/>
    </location>
</feature>
<dbReference type="Proteomes" id="UP000005868">
    <property type="component" value="Chromosome"/>
</dbReference>
<keyword evidence="7" id="KW-1278">Translocase</keyword>
<evidence type="ECO:0000313" key="13">
    <source>
        <dbReference type="Proteomes" id="UP000005868"/>
    </source>
</evidence>
<evidence type="ECO:0000313" key="12">
    <source>
        <dbReference type="EMBL" id="AER67089.1"/>
    </source>
</evidence>
<dbReference type="CDD" id="cd02094">
    <property type="entry name" value="P-type_ATPase_Cu-like"/>
    <property type="match status" value="1"/>
</dbReference>
<dbReference type="InterPro" id="IPR018303">
    <property type="entry name" value="ATPase_P-typ_P_site"/>
</dbReference>
<evidence type="ECO:0000256" key="1">
    <source>
        <dbReference type="ARBA" id="ARBA00004127"/>
    </source>
</evidence>